<dbReference type="PANTHER" id="PTHR40661">
    <property type="match status" value="1"/>
</dbReference>
<evidence type="ECO:0000256" key="3">
    <source>
        <dbReference type="ARBA" id="ARBA00023163"/>
    </source>
</evidence>
<dbReference type="CDD" id="cd06529">
    <property type="entry name" value="S24_LexA-like"/>
    <property type="match status" value="1"/>
</dbReference>
<comment type="caution">
    <text evidence="5">The sequence shown here is derived from an EMBL/GenBank/DDBJ whole genome shotgun (WGS) entry which is preliminary data.</text>
</comment>
<protein>
    <recommendedName>
        <fullName evidence="4">Peptidase S24/S26A/S26B/S26C domain-containing protein</fullName>
    </recommendedName>
</protein>
<keyword evidence="2" id="KW-0238">DNA-binding</keyword>
<evidence type="ECO:0000259" key="4">
    <source>
        <dbReference type="Pfam" id="PF00717"/>
    </source>
</evidence>
<evidence type="ECO:0000313" key="5">
    <source>
        <dbReference type="EMBL" id="MPM78652.1"/>
    </source>
</evidence>
<dbReference type="InterPro" id="IPR039418">
    <property type="entry name" value="LexA-like"/>
</dbReference>
<gene>
    <name evidence="5" type="ORF">SDC9_125663</name>
</gene>
<dbReference type="GO" id="GO:0003677">
    <property type="term" value="F:DNA binding"/>
    <property type="evidence" value="ECO:0007669"/>
    <property type="project" value="UniProtKB-KW"/>
</dbReference>
<dbReference type="EMBL" id="VSSQ01028787">
    <property type="protein sequence ID" value="MPM78652.1"/>
    <property type="molecule type" value="Genomic_DNA"/>
</dbReference>
<dbReference type="SUPFAM" id="SSF51306">
    <property type="entry name" value="LexA/Signal peptidase"/>
    <property type="match status" value="1"/>
</dbReference>
<proteinExistence type="predicted"/>
<evidence type="ECO:0000256" key="2">
    <source>
        <dbReference type="ARBA" id="ARBA00023125"/>
    </source>
</evidence>
<evidence type="ECO:0000256" key="1">
    <source>
        <dbReference type="ARBA" id="ARBA00023015"/>
    </source>
</evidence>
<dbReference type="AlphaFoldDB" id="A0A645CPH3"/>
<sequence length="87" mass="9829">MPLSATFAVRISGDSMTPRYVDKQIVYVKQQHDLERGEVGIFVLNGNAYCKMLSGDMETELVSLNSKYAPIKVREYDELWVLGKVVS</sequence>
<keyword evidence="3" id="KW-0804">Transcription</keyword>
<dbReference type="Gene3D" id="2.10.109.10">
    <property type="entry name" value="Umud Fragment, subunit A"/>
    <property type="match status" value="1"/>
</dbReference>
<keyword evidence="1" id="KW-0805">Transcription regulation</keyword>
<dbReference type="PANTHER" id="PTHR40661:SF1">
    <property type="entry name" value="HTH CRO_C1-TYPE DOMAIN-CONTAINING PROTEIN"/>
    <property type="match status" value="1"/>
</dbReference>
<feature type="domain" description="Peptidase S24/S26A/S26B/S26C" evidence="4">
    <location>
        <begin position="4"/>
        <end position="86"/>
    </location>
</feature>
<dbReference type="Pfam" id="PF00717">
    <property type="entry name" value="Peptidase_S24"/>
    <property type="match status" value="1"/>
</dbReference>
<dbReference type="InterPro" id="IPR015927">
    <property type="entry name" value="Peptidase_S24_S26A/B/C"/>
</dbReference>
<accession>A0A645CPH3</accession>
<dbReference type="InterPro" id="IPR036286">
    <property type="entry name" value="LexA/Signal_pep-like_sf"/>
</dbReference>
<organism evidence="5">
    <name type="scientific">bioreactor metagenome</name>
    <dbReference type="NCBI Taxonomy" id="1076179"/>
    <lineage>
        <taxon>unclassified sequences</taxon>
        <taxon>metagenomes</taxon>
        <taxon>ecological metagenomes</taxon>
    </lineage>
</organism>
<reference evidence="5" key="1">
    <citation type="submission" date="2019-08" db="EMBL/GenBank/DDBJ databases">
        <authorList>
            <person name="Kucharzyk K."/>
            <person name="Murdoch R.W."/>
            <person name="Higgins S."/>
            <person name="Loffler F."/>
        </authorList>
    </citation>
    <scope>NUCLEOTIDE SEQUENCE</scope>
</reference>
<name>A0A645CPH3_9ZZZZ</name>